<accession>A0AAE0D681</accession>
<evidence type="ECO:0000259" key="1">
    <source>
        <dbReference type="Pfam" id="PF06985"/>
    </source>
</evidence>
<name>A0AAE0D681_COLKA</name>
<keyword evidence="3" id="KW-1185">Reference proteome</keyword>
<sequence length="559" mass="63548">MQPLCKYCRDIPFRSLARKQSLLDRLASFPLGNLMRMAASDCPFCHVVTQAVQLEFIPALNDEWQQVFICWSEDLGPAASGAFYVYGSRRCIICFAGGNFIDFERIIQWISACETSHASTCGQDTRSFLEAYPGLDVLRLIDVDDRCLVEVNDFRPYIALSYVWGGISTVRMTRANLPRFLKQNALEPLLRIPKTIRDTIQLARRLNIRYVWVDAFCLIQDDPEDLLQGIGVMDNILERSWLTAVAASGHNANSGLPGFSGGSRLPREATVIQPDISTTVFMDLDGMLESTVYQTRGWTFQECSLSHRALYFFENEVFFRCRRADVSEFSIDQAHNPILAAHGDTLTAPKNLKLAMELLNPLRDYACILEHYTTRVLFDLFDTIRALAGIIRRVEDKLGQEIIGGLPAGRLEHFMLFRSASGGDLSRRRSAFPGWEPMRGYTWNETRHWISWYKRETSGVVRKLSNHYKADGFYSQVPVSGSDRYEPKFSTLFGFDIKKTVQIADVGRLTRLHRTLFCNFGPWRCISGSAFPISSAGRATFVAKAEFLAVVFGWMVWKR</sequence>
<dbReference type="Pfam" id="PF06985">
    <property type="entry name" value="HET"/>
    <property type="match status" value="1"/>
</dbReference>
<proteinExistence type="predicted"/>
<feature type="domain" description="Heterokaryon incompatibility" evidence="1">
    <location>
        <begin position="157"/>
        <end position="302"/>
    </location>
</feature>
<dbReference type="AlphaFoldDB" id="A0AAE0D681"/>
<organism evidence="2 3">
    <name type="scientific">Colletotrichum kahawae</name>
    <name type="common">Coffee berry disease fungus</name>
    <dbReference type="NCBI Taxonomy" id="34407"/>
    <lineage>
        <taxon>Eukaryota</taxon>
        <taxon>Fungi</taxon>
        <taxon>Dikarya</taxon>
        <taxon>Ascomycota</taxon>
        <taxon>Pezizomycotina</taxon>
        <taxon>Sordariomycetes</taxon>
        <taxon>Hypocreomycetidae</taxon>
        <taxon>Glomerellales</taxon>
        <taxon>Glomerellaceae</taxon>
        <taxon>Colletotrichum</taxon>
        <taxon>Colletotrichum gloeosporioides species complex</taxon>
    </lineage>
</organism>
<dbReference type="InterPro" id="IPR010730">
    <property type="entry name" value="HET"/>
</dbReference>
<dbReference type="Proteomes" id="UP001281614">
    <property type="component" value="Unassembled WGS sequence"/>
</dbReference>
<evidence type="ECO:0000313" key="2">
    <source>
        <dbReference type="EMBL" id="KAK2763629.1"/>
    </source>
</evidence>
<protein>
    <recommendedName>
        <fullName evidence="1">Heterokaryon incompatibility domain-containing protein</fullName>
    </recommendedName>
</protein>
<gene>
    <name evidence="2" type="ORF">CKAH01_15909</name>
</gene>
<dbReference type="EMBL" id="VYYT01000142">
    <property type="protein sequence ID" value="KAK2763629.1"/>
    <property type="molecule type" value="Genomic_DNA"/>
</dbReference>
<dbReference type="PANTHER" id="PTHR33112">
    <property type="entry name" value="DOMAIN PROTEIN, PUTATIVE-RELATED"/>
    <property type="match status" value="1"/>
</dbReference>
<comment type="caution">
    <text evidence="2">The sequence shown here is derived from an EMBL/GenBank/DDBJ whole genome shotgun (WGS) entry which is preliminary data.</text>
</comment>
<evidence type="ECO:0000313" key="3">
    <source>
        <dbReference type="Proteomes" id="UP001281614"/>
    </source>
</evidence>
<dbReference type="PANTHER" id="PTHR33112:SF12">
    <property type="entry name" value="HETEROKARYON INCOMPATIBILITY DOMAIN-CONTAINING PROTEIN"/>
    <property type="match status" value="1"/>
</dbReference>
<reference evidence="2" key="1">
    <citation type="submission" date="2023-02" db="EMBL/GenBank/DDBJ databases">
        <title>Colletotrichum kahawae CIFC_Que2 genome sequencing and assembly.</title>
        <authorList>
            <person name="Baroncelli R."/>
        </authorList>
    </citation>
    <scope>NUCLEOTIDE SEQUENCE</scope>
    <source>
        <strain evidence="2">CIFC_Que2</strain>
    </source>
</reference>